<keyword evidence="7" id="KW-0175">Coiled coil</keyword>
<keyword evidence="4" id="KW-1005">Bacterial flagellum biogenesis</keyword>
<evidence type="ECO:0000256" key="5">
    <source>
        <dbReference type="ARBA" id="ARBA00022927"/>
    </source>
</evidence>
<evidence type="ECO:0000256" key="4">
    <source>
        <dbReference type="ARBA" id="ARBA00022795"/>
    </source>
</evidence>
<evidence type="ECO:0000256" key="3">
    <source>
        <dbReference type="ARBA" id="ARBA00022448"/>
    </source>
</evidence>
<comment type="function">
    <text evidence="1">Needed for flagellar regrowth and assembly.</text>
</comment>
<evidence type="ECO:0000256" key="2">
    <source>
        <dbReference type="ARBA" id="ARBA00006602"/>
    </source>
</evidence>
<feature type="compositionally biased region" description="Low complexity" evidence="8">
    <location>
        <begin position="49"/>
        <end position="59"/>
    </location>
</feature>
<evidence type="ECO:0000256" key="6">
    <source>
        <dbReference type="ARBA" id="ARBA00023225"/>
    </source>
</evidence>
<gene>
    <name evidence="10" type="ORF">SDC9_38114</name>
</gene>
<reference evidence="10" key="1">
    <citation type="submission" date="2019-08" db="EMBL/GenBank/DDBJ databases">
        <authorList>
            <person name="Kucharzyk K."/>
            <person name="Murdoch R.W."/>
            <person name="Higgins S."/>
            <person name="Loffler F."/>
        </authorList>
    </citation>
    <scope>NUCLEOTIDE SEQUENCE</scope>
</reference>
<dbReference type="EMBL" id="VSSQ01000346">
    <property type="protein sequence ID" value="MPL92023.1"/>
    <property type="molecule type" value="Genomic_DNA"/>
</dbReference>
<organism evidence="10">
    <name type="scientific">bioreactor metagenome</name>
    <dbReference type="NCBI Taxonomy" id="1076179"/>
    <lineage>
        <taxon>unclassified sequences</taxon>
        <taxon>metagenomes</taxon>
        <taxon>ecological metagenomes</taxon>
    </lineage>
</organism>
<keyword evidence="6" id="KW-1006">Bacterial flagellum protein export</keyword>
<protein>
    <recommendedName>
        <fullName evidence="9">Flagellar assembly protein FliH/Type III secretion system HrpE domain-containing protein</fullName>
    </recommendedName>
</protein>
<evidence type="ECO:0000256" key="8">
    <source>
        <dbReference type="SAM" id="MobiDB-lite"/>
    </source>
</evidence>
<feature type="coiled-coil region" evidence="7">
    <location>
        <begin position="66"/>
        <end position="100"/>
    </location>
</feature>
<comment type="similarity">
    <text evidence="2">Belongs to the FliH family.</text>
</comment>
<keyword evidence="5" id="KW-0653">Protein transport</keyword>
<evidence type="ECO:0000313" key="10">
    <source>
        <dbReference type="EMBL" id="MPL92023.1"/>
    </source>
</evidence>
<name>A0A644VNH5_9ZZZZ</name>
<comment type="caution">
    <text evidence="10">The sequence shown here is derived from an EMBL/GenBank/DDBJ whole genome shotgun (WGS) entry which is preliminary data.</text>
</comment>
<feature type="domain" description="Flagellar assembly protein FliH/Type III secretion system HrpE" evidence="9">
    <location>
        <begin position="166"/>
        <end position="292"/>
    </location>
</feature>
<keyword evidence="3" id="KW-0813">Transport</keyword>
<dbReference type="GO" id="GO:0015031">
    <property type="term" value="P:protein transport"/>
    <property type="evidence" value="ECO:0007669"/>
    <property type="project" value="UniProtKB-KW"/>
</dbReference>
<evidence type="ECO:0000256" key="7">
    <source>
        <dbReference type="SAM" id="Coils"/>
    </source>
</evidence>
<dbReference type="AlphaFoldDB" id="A0A644VNH5"/>
<dbReference type="Pfam" id="PF02108">
    <property type="entry name" value="FliH"/>
    <property type="match status" value="1"/>
</dbReference>
<sequence>MWAKSSSPGEERKSWLSKPLRPNVIRAVRLLPEAVRIGSSAGEERRAPESAPGEPAGAGNHPGDLFTQLTEELSLLKAKLEESERENRDLASRAAVFEEELSRERVRLKEERGAMVSALESEAAAARKKAMSEGFEEGRKAGYEQGIDDARKEAAGEAEEKIRSAVDLLESIHRSLEEHMDALAELRMPRLIRMWEFLLSRMLRREVSLDGETALRVLRGVLERISDKERVVVYLSPEDADAVRGRKDEFGDLLRGVRHLEFVPDGNVDAGSCIVETNLGIYDARWRIQLEQVSGEIDRLFIEGGTSDDGSS</sequence>
<feature type="region of interest" description="Disordered" evidence="8">
    <location>
        <begin position="37"/>
        <end position="65"/>
    </location>
</feature>
<proteinExistence type="inferred from homology"/>
<dbReference type="PANTHER" id="PTHR34982">
    <property type="entry name" value="YOP PROTEINS TRANSLOCATION PROTEIN L"/>
    <property type="match status" value="1"/>
</dbReference>
<dbReference type="GO" id="GO:0044781">
    <property type="term" value="P:bacterial-type flagellum organization"/>
    <property type="evidence" value="ECO:0007669"/>
    <property type="project" value="UniProtKB-KW"/>
</dbReference>
<evidence type="ECO:0000256" key="1">
    <source>
        <dbReference type="ARBA" id="ARBA00003041"/>
    </source>
</evidence>
<accession>A0A644VNH5</accession>
<dbReference type="InterPro" id="IPR018035">
    <property type="entry name" value="Flagellar_FliH/T3SS_HrpE"/>
</dbReference>
<dbReference type="GO" id="GO:0005829">
    <property type="term" value="C:cytosol"/>
    <property type="evidence" value="ECO:0007669"/>
    <property type="project" value="TreeGrafter"/>
</dbReference>
<dbReference type="InterPro" id="IPR051472">
    <property type="entry name" value="T3SS_Stator/FliH"/>
</dbReference>
<dbReference type="PANTHER" id="PTHR34982:SF1">
    <property type="entry name" value="FLAGELLAR ASSEMBLY PROTEIN FLIH"/>
    <property type="match status" value="1"/>
</dbReference>
<evidence type="ECO:0000259" key="9">
    <source>
        <dbReference type="Pfam" id="PF02108"/>
    </source>
</evidence>